<proteinExistence type="predicted"/>
<dbReference type="PANTHER" id="PTHR35792">
    <property type="entry name" value="GENERAL STRESS PROTEIN"/>
    <property type="match status" value="1"/>
</dbReference>
<dbReference type="InterPro" id="IPR024623">
    <property type="entry name" value="YtxH"/>
</dbReference>
<organism evidence="1 2">
    <name type="scientific">Psychrobacillus vulpis</name>
    <dbReference type="NCBI Taxonomy" id="2325572"/>
    <lineage>
        <taxon>Bacteria</taxon>
        <taxon>Bacillati</taxon>
        <taxon>Bacillota</taxon>
        <taxon>Bacilli</taxon>
        <taxon>Bacillales</taxon>
        <taxon>Bacillaceae</taxon>
        <taxon>Psychrobacillus</taxon>
    </lineage>
</organism>
<comment type="caution">
    <text evidence="1">The sequence shown here is derived from an EMBL/GenBank/DDBJ whole genome shotgun (WGS) entry which is preliminary data.</text>
</comment>
<reference evidence="1 2" key="1">
    <citation type="submission" date="2019-06" db="EMBL/GenBank/DDBJ databases">
        <title>Psychrobacillus vulpis sp. nov., a new species isolated from feces of a red fox that inhabits in The Tablas de Daimiel Natural Park, Albacete, Spain.</title>
        <authorList>
            <person name="Rodriguez M."/>
            <person name="Reina J.C."/>
            <person name="Bejar V."/>
            <person name="Llamas I."/>
        </authorList>
    </citation>
    <scope>NUCLEOTIDE SEQUENCE [LARGE SCALE GENOMIC DNA]</scope>
    <source>
        <strain evidence="1 2">Z8</strain>
    </source>
</reference>
<evidence type="ECO:0000313" key="1">
    <source>
        <dbReference type="EMBL" id="TQR19047.1"/>
    </source>
</evidence>
<name>A0A544TNN2_9BACI</name>
<dbReference type="InterPro" id="IPR052928">
    <property type="entry name" value="Desiccation-related_membrane"/>
</dbReference>
<dbReference type="Proteomes" id="UP000316626">
    <property type="component" value="Unassembled WGS sequence"/>
</dbReference>
<protein>
    <submittedName>
        <fullName evidence="1">YtxH domain-containing protein</fullName>
    </submittedName>
</protein>
<dbReference type="Pfam" id="PF12732">
    <property type="entry name" value="YtxH"/>
    <property type="match status" value="1"/>
</dbReference>
<dbReference type="PANTHER" id="PTHR35792:SF3">
    <property type="entry name" value="IG HYPOTHETICAL 17707"/>
    <property type="match status" value="1"/>
</dbReference>
<dbReference type="Gene3D" id="1.20.120.20">
    <property type="entry name" value="Apolipoprotein"/>
    <property type="match status" value="1"/>
</dbReference>
<evidence type="ECO:0000313" key="2">
    <source>
        <dbReference type="Proteomes" id="UP000316626"/>
    </source>
</evidence>
<dbReference type="EMBL" id="VDGI01000017">
    <property type="protein sequence ID" value="TQR19047.1"/>
    <property type="molecule type" value="Genomic_DNA"/>
</dbReference>
<keyword evidence="2" id="KW-1185">Reference proteome</keyword>
<dbReference type="AlphaFoldDB" id="A0A544TNN2"/>
<dbReference type="RefSeq" id="WP_142643343.1">
    <property type="nucleotide sequence ID" value="NZ_VDGI01000017.1"/>
</dbReference>
<sequence length="124" mass="13664">MKTTHFILGILTGAVVGASTVLLSTPQSGGEFRSTLKSTSLDVRDKVSDVKQQLQQLKNSITLLGKESKEVIPQTIDELKSSVAQWQNETAPIQEQLQAEITSIQQAVEELERTLPKPQKTFTE</sequence>
<gene>
    <name evidence="1" type="ORF">FG384_14590</name>
</gene>
<accession>A0A544TNN2</accession>
<dbReference type="OrthoDB" id="2989636at2"/>